<evidence type="ECO:0000256" key="2">
    <source>
        <dbReference type="ARBA" id="ARBA00023125"/>
    </source>
</evidence>
<evidence type="ECO:0000259" key="4">
    <source>
        <dbReference type="PROSITE" id="PS50042"/>
    </source>
</evidence>
<sequence>MSDVLHSRSPLRAAISPMLHASLEPELRDELEARSMMREFADGQIIQQRGDEPDGFWLIVEGTVVAGQFLSGGDFRAVAVLGPGDSYGELAMFSQRPRVVDAVSRGDSRLRYIPASTFLECLARYPASGRALLGALAVQVQDLINLVVDLRRGNATARLALLLVNMAQAVAEDACLPVTQQELAELLGVTRPTANGALRELEALGLVERGYGRLRVRDRQALAKFARD</sequence>
<dbReference type="GO" id="GO:0003700">
    <property type="term" value="F:DNA-binding transcription factor activity"/>
    <property type="evidence" value="ECO:0007669"/>
    <property type="project" value="TreeGrafter"/>
</dbReference>
<dbReference type="InterPro" id="IPR012318">
    <property type="entry name" value="HTH_CRP"/>
</dbReference>
<accession>A0A5P6N8B0</accession>
<evidence type="ECO:0000313" key="7">
    <source>
        <dbReference type="Proteomes" id="UP000325385"/>
    </source>
</evidence>
<dbReference type="InterPro" id="IPR014710">
    <property type="entry name" value="RmlC-like_jellyroll"/>
</dbReference>
<dbReference type="Proteomes" id="UP000325385">
    <property type="component" value="Chromosome"/>
</dbReference>
<keyword evidence="1" id="KW-0805">Transcription regulation</keyword>
<dbReference type="GO" id="GO:0005829">
    <property type="term" value="C:cytosol"/>
    <property type="evidence" value="ECO:0007669"/>
    <property type="project" value="TreeGrafter"/>
</dbReference>
<dbReference type="SUPFAM" id="SSF46785">
    <property type="entry name" value="Winged helix' DNA-binding domain"/>
    <property type="match status" value="1"/>
</dbReference>
<dbReference type="PROSITE" id="PS51063">
    <property type="entry name" value="HTH_CRP_2"/>
    <property type="match status" value="1"/>
</dbReference>
<feature type="domain" description="HTH crp-type" evidence="5">
    <location>
        <begin position="153"/>
        <end position="220"/>
    </location>
</feature>
<keyword evidence="2" id="KW-0238">DNA-binding</keyword>
<feature type="domain" description="Cyclic nucleotide-binding" evidence="4">
    <location>
        <begin position="19"/>
        <end position="122"/>
    </location>
</feature>
<dbReference type="InterPro" id="IPR000595">
    <property type="entry name" value="cNMP-bd_dom"/>
</dbReference>
<dbReference type="SUPFAM" id="SSF51206">
    <property type="entry name" value="cAMP-binding domain-like"/>
    <property type="match status" value="1"/>
</dbReference>
<dbReference type="SMART" id="SM00100">
    <property type="entry name" value="cNMP"/>
    <property type="match status" value="1"/>
</dbReference>
<dbReference type="SMART" id="SM00419">
    <property type="entry name" value="HTH_CRP"/>
    <property type="match status" value="1"/>
</dbReference>
<dbReference type="InterPro" id="IPR018490">
    <property type="entry name" value="cNMP-bd_dom_sf"/>
</dbReference>
<dbReference type="Gene3D" id="1.10.10.10">
    <property type="entry name" value="Winged helix-like DNA-binding domain superfamily/Winged helix DNA-binding domain"/>
    <property type="match status" value="1"/>
</dbReference>
<reference evidence="7" key="1">
    <citation type="submission" date="2018-09" db="EMBL/GenBank/DDBJ databases">
        <title>Nocardia yunnanensis sp. nov., an actinomycete isolated from a soil sample.</title>
        <authorList>
            <person name="Zhang J."/>
        </authorList>
    </citation>
    <scope>NUCLEOTIDE SEQUENCE [LARGE SCALE GENOMIC DNA]</scope>
    <source>
        <strain evidence="7">21-3</strain>
    </source>
</reference>
<dbReference type="Pfam" id="PF00027">
    <property type="entry name" value="cNMP_binding"/>
    <property type="match status" value="1"/>
</dbReference>
<keyword evidence="3" id="KW-0804">Transcription</keyword>
<dbReference type="Pfam" id="PF13545">
    <property type="entry name" value="HTH_Crp_2"/>
    <property type="match status" value="1"/>
</dbReference>
<proteinExistence type="predicted"/>
<evidence type="ECO:0000313" key="6">
    <source>
        <dbReference type="EMBL" id="QFI62199.1"/>
    </source>
</evidence>
<dbReference type="EMBL" id="CP032228">
    <property type="protein sequence ID" value="QFI62199.1"/>
    <property type="molecule type" value="Genomic_DNA"/>
</dbReference>
<dbReference type="AlphaFoldDB" id="A0A5P6N8B0"/>
<dbReference type="CDD" id="cd00038">
    <property type="entry name" value="CAP_ED"/>
    <property type="match status" value="1"/>
</dbReference>
<dbReference type="PROSITE" id="PS50042">
    <property type="entry name" value="CNMP_BINDING_3"/>
    <property type="match status" value="1"/>
</dbReference>
<organism evidence="6 7">
    <name type="scientific">Qipengyuania flava</name>
    <dbReference type="NCBI Taxonomy" id="192812"/>
    <lineage>
        <taxon>Bacteria</taxon>
        <taxon>Pseudomonadati</taxon>
        <taxon>Pseudomonadota</taxon>
        <taxon>Alphaproteobacteria</taxon>
        <taxon>Sphingomonadales</taxon>
        <taxon>Erythrobacteraceae</taxon>
        <taxon>Qipengyuania</taxon>
    </lineage>
</organism>
<dbReference type="Gene3D" id="2.60.120.10">
    <property type="entry name" value="Jelly Rolls"/>
    <property type="match status" value="1"/>
</dbReference>
<evidence type="ECO:0000256" key="3">
    <source>
        <dbReference type="ARBA" id="ARBA00023163"/>
    </source>
</evidence>
<dbReference type="InterPro" id="IPR050397">
    <property type="entry name" value="Env_Response_Regulators"/>
</dbReference>
<dbReference type="GO" id="GO:0003677">
    <property type="term" value="F:DNA binding"/>
    <property type="evidence" value="ECO:0007669"/>
    <property type="project" value="UniProtKB-KW"/>
</dbReference>
<name>A0A5P6N8B0_9SPHN</name>
<evidence type="ECO:0000256" key="1">
    <source>
        <dbReference type="ARBA" id="ARBA00023015"/>
    </source>
</evidence>
<dbReference type="PANTHER" id="PTHR24567">
    <property type="entry name" value="CRP FAMILY TRANSCRIPTIONAL REGULATORY PROTEIN"/>
    <property type="match status" value="1"/>
</dbReference>
<dbReference type="InterPro" id="IPR036390">
    <property type="entry name" value="WH_DNA-bd_sf"/>
</dbReference>
<protein>
    <submittedName>
        <fullName evidence="6">Crp/Fnr family transcriptional regulator</fullName>
    </submittedName>
</protein>
<dbReference type="PANTHER" id="PTHR24567:SF74">
    <property type="entry name" value="HTH-TYPE TRANSCRIPTIONAL REGULATOR ARCR"/>
    <property type="match status" value="1"/>
</dbReference>
<dbReference type="InterPro" id="IPR036388">
    <property type="entry name" value="WH-like_DNA-bd_sf"/>
</dbReference>
<evidence type="ECO:0000259" key="5">
    <source>
        <dbReference type="PROSITE" id="PS51063"/>
    </source>
</evidence>
<gene>
    <name evidence="6" type="ORF">D0Y83_02140</name>
</gene>